<dbReference type="EMBL" id="CACRZD030000011">
    <property type="protein sequence ID" value="CAA6668056.1"/>
    <property type="molecule type" value="Genomic_DNA"/>
</dbReference>
<dbReference type="Pfam" id="PF05553">
    <property type="entry name" value="DUF761"/>
    <property type="match status" value="1"/>
</dbReference>
<sequence length="105" mass="12036">MAIPHSEGPATTQEAVAEEEEEEDDGYPDLRHSLFDGDDEFGGDDGTGSVIDLVKNARGEDQGEFVLEDEIDHVADMFIRRFHRQIMLQKMESFKRYQEMLERSV</sequence>
<evidence type="ECO:0000313" key="2">
    <source>
        <dbReference type="EMBL" id="CAA2628809.1"/>
    </source>
</evidence>
<feature type="compositionally biased region" description="Acidic residues" evidence="1">
    <location>
        <begin position="16"/>
        <end position="27"/>
    </location>
</feature>
<organism evidence="2">
    <name type="scientific">Spirodela intermedia</name>
    <name type="common">Intermediate duckweed</name>
    <dbReference type="NCBI Taxonomy" id="51605"/>
    <lineage>
        <taxon>Eukaryota</taxon>
        <taxon>Viridiplantae</taxon>
        <taxon>Streptophyta</taxon>
        <taxon>Embryophyta</taxon>
        <taxon>Tracheophyta</taxon>
        <taxon>Spermatophyta</taxon>
        <taxon>Magnoliopsida</taxon>
        <taxon>Liliopsida</taxon>
        <taxon>Araceae</taxon>
        <taxon>Lemnoideae</taxon>
        <taxon>Spirodela</taxon>
    </lineage>
</organism>
<keyword evidence="3" id="KW-1185">Reference proteome</keyword>
<dbReference type="PANTHER" id="PTHR33450">
    <property type="entry name" value="EMB|CAB67623.1-RELATED"/>
    <property type="match status" value="1"/>
</dbReference>
<protein>
    <submittedName>
        <fullName evidence="2">Uncharacterized protein</fullName>
    </submittedName>
</protein>
<accession>A0A7I8JD12</accession>
<dbReference type="InterPro" id="IPR008480">
    <property type="entry name" value="DUF761_pln"/>
</dbReference>
<dbReference type="AlphaFoldDB" id="A0A7I8JD12"/>
<dbReference type="EMBL" id="LR743598">
    <property type="protein sequence ID" value="CAA2628809.1"/>
    <property type="molecule type" value="Genomic_DNA"/>
</dbReference>
<name>A0A7I8JD12_SPIIN</name>
<reference evidence="2 3" key="1">
    <citation type="submission" date="2019-12" db="EMBL/GenBank/DDBJ databases">
        <authorList>
            <person name="Scholz U."/>
            <person name="Mascher M."/>
            <person name="Fiebig A."/>
        </authorList>
    </citation>
    <scope>NUCLEOTIDE SEQUENCE</scope>
</reference>
<dbReference type="PANTHER" id="PTHR33450:SF12">
    <property type="entry name" value="COTTON FIBER PROTEIN"/>
    <property type="match status" value="1"/>
</dbReference>
<evidence type="ECO:0000256" key="1">
    <source>
        <dbReference type="SAM" id="MobiDB-lite"/>
    </source>
</evidence>
<dbReference type="Proteomes" id="UP001189122">
    <property type="component" value="Unassembled WGS sequence"/>
</dbReference>
<gene>
    <name evidence="2" type="ORF">SI7747_11014450</name>
</gene>
<feature type="region of interest" description="Disordered" evidence="1">
    <location>
        <begin position="1"/>
        <end position="48"/>
    </location>
</feature>
<evidence type="ECO:0000313" key="3">
    <source>
        <dbReference type="Proteomes" id="UP001189122"/>
    </source>
</evidence>
<proteinExistence type="predicted"/>